<accession>A0A9X2J1Y6</accession>
<evidence type="ECO:0000313" key="7">
    <source>
        <dbReference type="EMBL" id="MCM8556480.1"/>
    </source>
</evidence>
<gene>
    <name evidence="7" type="ORF">NDO55_01430</name>
</gene>
<feature type="domain" description="POTRA" evidence="6">
    <location>
        <begin position="257"/>
        <end position="330"/>
    </location>
</feature>
<evidence type="ECO:0000256" key="2">
    <source>
        <dbReference type="ARBA" id="ARBA00022452"/>
    </source>
</evidence>
<dbReference type="InterPro" id="IPR000184">
    <property type="entry name" value="Bac_surfAg_D15"/>
</dbReference>
<organism evidence="7 8">
    <name type="scientific">Sphingomicrobium sediminis</name>
    <dbReference type="NCBI Taxonomy" id="2950949"/>
    <lineage>
        <taxon>Bacteria</taxon>
        <taxon>Pseudomonadati</taxon>
        <taxon>Pseudomonadota</taxon>
        <taxon>Alphaproteobacteria</taxon>
        <taxon>Sphingomonadales</taxon>
        <taxon>Sphingomonadaceae</taxon>
        <taxon>Sphingomicrobium</taxon>
    </lineage>
</organism>
<comment type="caution">
    <text evidence="7">The sequence shown here is derived from an EMBL/GenBank/DDBJ whole genome shotgun (WGS) entry which is preliminary data.</text>
</comment>
<feature type="chain" id="PRO_5040834358" evidence="5">
    <location>
        <begin position="25"/>
        <end position="655"/>
    </location>
</feature>
<dbReference type="Gene3D" id="3.10.20.310">
    <property type="entry name" value="membrane protein fhac"/>
    <property type="match status" value="1"/>
</dbReference>
<dbReference type="Pfam" id="PF01103">
    <property type="entry name" value="Omp85"/>
    <property type="match status" value="1"/>
</dbReference>
<dbReference type="Proteomes" id="UP001155128">
    <property type="component" value="Unassembled WGS sequence"/>
</dbReference>
<dbReference type="InterPro" id="IPR039910">
    <property type="entry name" value="D15-like"/>
</dbReference>
<keyword evidence="3" id="KW-0472">Membrane</keyword>
<evidence type="ECO:0000256" key="4">
    <source>
        <dbReference type="SAM" id="MobiDB-lite"/>
    </source>
</evidence>
<name>A0A9X2J1Y6_9SPHN</name>
<keyword evidence="2" id="KW-0812">Transmembrane</keyword>
<comment type="subcellular location">
    <subcellularLocation>
        <location evidence="1">Membrane</location>
    </subcellularLocation>
</comment>
<keyword evidence="2" id="KW-1134">Transmembrane beta strand</keyword>
<proteinExistence type="predicted"/>
<evidence type="ECO:0000313" key="8">
    <source>
        <dbReference type="Proteomes" id="UP001155128"/>
    </source>
</evidence>
<feature type="compositionally biased region" description="Low complexity" evidence="4">
    <location>
        <begin position="34"/>
        <end position="44"/>
    </location>
</feature>
<dbReference type="InterPro" id="IPR010827">
    <property type="entry name" value="BamA/TamA_POTRA"/>
</dbReference>
<keyword evidence="5" id="KW-0732">Signal</keyword>
<protein>
    <submittedName>
        <fullName evidence="7">BamA/TamA family outer membrane protein</fullName>
    </submittedName>
</protein>
<dbReference type="PROSITE" id="PS51779">
    <property type="entry name" value="POTRA"/>
    <property type="match status" value="1"/>
</dbReference>
<evidence type="ECO:0000256" key="1">
    <source>
        <dbReference type="ARBA" id="ARBA00004370"/>
    </source>
</evidence>
<dbReference type="AlphaFoldDB" id="A0A9X2J1Y6"/>
<feature type="signal peptide" evidence="5">
    <location>
        <begin position="1"/>
        <end position="24"/>
    </location>
</feature>
<evidence type="ECO:0000256" key="5">
    <source>
        <dbReference type="SAM" id="SignalP"/>
    </source>
</evidence>
<dbReference type="RefSeq" id="WP_252111718.1">
    <property type="nucleotide sequence ID" value="NZ_JAMSHT010000001.1"/>
</dbReference>
<dbReference type="Pfam" id="PF07244">
    <property type="entry name" value="POTRA"/>
    <property type="match status" value="1"/>
</dbReference>
<dbReference type="PANTHER" id="PTHR12815">
    <property type="entry name" value="SORTING AND ASSEMBLY MACHINERY SAMM50 PROTEIN FAMILY MEMBER"/>
    <property type="match status" value="1"/>
</dbReference>
<reference evidence="7" key="1">
    <citation type="submission" date="2022-06" db="EMBL/GenBank/DDBJ databases">
        <title>Sphingomicrobium sedimins sp. nov., a marine bacterium isolated from tidal flat.</title>
        <authorList>
            <person name="Kim C.-H."/>
            <person name="Yoo Y."/>
            <person name="Kim J.-J."/>
        </authorList>
    </citation>
    <scope>NUCLEOTIDE SEQUENCE</scope>
    <source>
        <strain evidence="7">GRR-S6-50</strain>
    </source>
</reference>
<sequence>MRVYLGRGVVALALYGIGVAPAWAQQADPPPTTGDPLGPLPGLDIPWPEVAEDEEELTPDLPELPDDVEAEVAETQPVIDSDIGDYDWSVTGLPEVSEGDILAQFEPFSALEAGDGEADNAAQIAQRAQTDLTLLGQVLDAQGYYNHDIRLDYTAENGEIQIVFEVDPGERFILEEVELPGLAQLPPETEKKVREFYPLEVGKPLLAADVQNGADAVLRGLNERGYAFAGLGLRDIVIDRDTAQASLIQPVIPGPLVRYGQITIEGDPPFPPRHVQRLARFKPGEPYDVAEITDLRRALIDTRLVSSVEIDIEPDDDYETVDVAVRLEPAKMRTIAGEVGYGTDEGFRVDVSWQHRNLWNPEGEFTVRGILGTQEQLASVALRRHNWLRRDQRFIATALASSEDRDAYQAETAAVSVGIERISDFLWQKKFTWGAGIELIATDERDIDIERGLDRRRTFFIGALPLVGRYNGSNDLLDPTRGFRLEARVSPEVSLQDGTFTYARAGLEAAGYYPVGENVVLAGRAEIATIFGASRDAVAPSRRYYAGGGGSTRGYGYQALGPRDEFGDPIGGRSLSEFSLEARVRFGPFGVVPFFDGGRVGTGSWPGTRDWQFGAGIGLRYHSNFGPIRIDVGTPLNPQEGDNRIAVIVGLGQAF</sequence>
<evidence type="ECO:0000259" key="6">
    <source>
        <dbReference type="PROSITE" id="PS51779"/>
    </source>
</evidence>
<dbReference type="Gene3D" id="2.40.160.50">
    <property type="entry name" value="membrane protein fhac: a member of the omp85/tpsb transporter family"/>
    <property type="match status" value="1"/>
</dbReference>
<feature type="region of interest" description="Disordered" evidence="4">
    <location>
        <begin position="26"/>
        <end position="46"/>
    </location>
</feature>
<dbReference type="GO" id="GO:0019867">
    <property type="term" value="C:outer membrane"/>
    <property type="evidence" value="ECO:0007669"/>
    <property type="project" value="InterPro"/>
</dbReference>
<dbReference type="PANTHER" id="PTHR12815:SF42">
    <property type="entry name" value="BACTERIAL SURFACE ANTIGEN (D15) DOMAIN-CONTAINING PROTEIN"/>
    <property type="match status" value="1"/>
</dbReference>
<keyword evidence="8" id="KW-1185">Reference proteome</keyword>
<dbReference type="EMBL" id="JAMSHT010000001">
    <property type="protein sequence ID" value="MCM8556480.1"/>
    <property type="molecule type" value="Genomic_DNA"/>
</dbReference>
<dbReference type="InterPro" id="IPR034746">
    <property type="entry name" value="POTRA"/>
</dbReference>
<evidence type="ECO:0000256" key="3">
    <source>
        <dbReference type="ARBA" id="ARBA00023136"/>
    </source>
</evidence>